<dbReference type="STRING" id="1686286.GCA_900092335_02211"/>
<organism evidence="1 2">
    <name type="scientific">Corynebacterium phoceense</name>
    <dbReference type="NCBI Taxonomy" id="1686286"/>
    <lineage>
        <taxon>Bacteria</taxon>
        <taxon>Bacillati</taxon>
        <taxon>Actinomycetota</taxon>
        <taxon>Actinomycetes</taxon>
        <taxon>Mycobacteriales</taxon>
        <taxon>Corynebacteriaceae</taxon>
        <taxon>Corynebacterium</taxon>
    </lineage>
</organism>
<comment type="caution">
    <text evidence="1">The sequence shown here is derived from an EMBL/GenBank/DDBJ whole genome shotgun (WGS) entry which is preliminary data.</text>
</comment>
<dbReference type="Proteomes" id="UP000318080">
    <property type="component" value="Unassembled WGS sequence"/>
</dbReference>
<dbReference type="AlphaFoldDB" id="A0A540RA58"/>
<reference evidence="1 2" key="1">
    <citation type="submission" date="2019-06" db="EMBL/GenBank/DDBJ databases">
        <title>Draft genome of C. phoceense Strain 272.</title>
        <authorList>
            <person name="Pacheco L.G.C."/>
            <person name="Barberis C.M."/>
            <person name="Almuzara M.N."/>
            <person name="Traglia G.M."/>
            <person name="Santos C.S."/>
            <person name="Rocha D.J.P.G."/>
            <person name="Aguiar E.R.G.R."/>
            <person name="Vay C.A."/>
        </authorList>
    </citation>
    <scope>NUCLEOTIDE SEQUENCE [LARGE SCALE GENOMIC DNA]</scope>
    <source>
        <strain evidence="1 2">272</strain>
    </source>
</reference>
<gene>
    <name evidence="1" type="ORF">EJK80_00615</name>
</gene>
<accession>A0A540RA58</accession>
<evidence type="ECO:0000313" key="1">
    <source>
        <dbReference type="EMBL" id="TQE44628.1"/>
    </source>
</evidence>
<dbReference type="EMBL" id="VHIR01000001">
    <property type="protein sequence ID" value="TQE44628.1"/>
    <property type="molecule type" value="Genomic_DNA"/>
</dbReference>
<proteinExistence type="predicted"/>
<keyword evidence="2" id="KW-1185">Reference proteome</keyword>
<evidence type="ECO:0000313" key="2">
    <source>
        <dbReference type="Proteomes" id="UP000318080"/>
    </source>
</evidence>
<dbReference type="RefSeq" id="WP_070540014.1">
    <property type="nucleotide sequence ID" value="NZ_VHIR01000001.1"/>
</dbReference>
<name>A0A540RA58_9CORY</name>
<protein>
    <submittedName>
        <fullName evidence="1">Uncharacterized protein</fullName>
    </submittedName>
</protein>
<sequence>MPIIQFDVLAPDEQSEKVRGVFQTAVDKLVQAGRMISANVELVTNPKLPEGLADQLRQVYRDEHDGQDLEFASVYRYPIAVEGLNGSINQLAMVLSRLLTPHAELPQDYVLLENEKDYELPAIFPWTLEILR</sequence>